<dbReference type="EMBL" id="LNQR01000012">
    <property type="protein sequence ID" value="KWT93237.1"/>
    <property type="molecule type" value="Genomic_DNA"/>
</dbReference>
<sequence>MPEEHPAIMDKVPVGAIVVIVAFLSFRLPSYTLPA</sequence>
<feature type="transmembrane region" description="Helical" evidence="1">
    <location>
        <begin position="12"/>
        <end position="29"/>
    </location>
</feature>
<accession>A0ABR5SJ00</accession>
<keyword evidence="1" id="KW-0812">Transmembrane</keyword>
<evidence type="ECO:0000256" key="1">
    <source>
        <dbReference type="SAM" id="Phobius"/>
    </source>
</evidence>
<keyword evidence="1" id="KW-0472">Membrane</keyword>
<protein>
    <submittedName>
        <fullName evidence="2">Uncharacterized protein</fullName>
    </submittedName>
</protein>
<evidence type="ECO:0000313" key="3">
    <source>
        <dbReference type="Proteomes" id="UP000060487"/>
    </source>
</evidence>
<comment type="caution">
    <text evidence="2">The sequence shown here is derived from an EMBL/GenBank/DDBJ whole genome shotgun (WGS) entry which is preliminary data.</text>
</comment>
<gene>
    <name evidence="2" type="ORF">ASN18_0320</name>
</gene>
<keyword evidence="3" id="KW-1185">Reference proteome</keyword>
<proteinExistence type="predicted"/>
<organism evidence="2 3">
    <name type="scientific">Candidatus Magnetominusculus xianensis</name>
    <dbReference type="NCBI Taxonomy" id="1748249"/>
    <lineage>
        <taxon>Bacteria</taxon>
        <taxon>Pseudomonadati</taxon>
        <taxon>Nitrospirota</taxon>
        <taxon>Nitrospiria</taxon>
        <taxon>Nitrospirales</taxon>
        <taxon>Nitrospiraceae</taxon>
        <taxon>Candidatus Magnetominusculus</taxon>
    </lineage>
</organism>
<dbReference type="Proteomes" id="UP000060487">
    <property type="component" value="Unassembled WGS sequence"/>
</dbReference>
<reference evidence="2 3" key="1">
    <citation type="submission" date="2015-11" db="EMBL/GenBank/DDBJ databases">
        <authorList>
            <person name="Lin W."/>
        </authorList>
    </citation>
    <scope>NUCLEOTIDE SEQUENCE [LARGE SCALE GENOMIC DNA]</scope>
    <source>
        <strain evidence="2 3">HCH-1</strain>
    </source>
</reference>
<name>A0ABR5SJ00_9BACT</name>
<keyword evidence="1" id="KW-1133">Transmembrane helix</keyword>
<evidence type="ECO:0000313" key="2">
    <source>
        <dbReference type="EMBL" id="KWT93237.1"/>
    </source>
</evidence>